<proteinExistence type="predicted"/>
<dbReference type="EMBL" id="PGCJ01000023">
    <property type="protein sequence ID" value="PLW56197.1"/>
    <property type="molecule type" value="Genomic_DNA"/>
</dbReference>
<comment type="caution">
    <text evidence="1">The sequence shown here is derived from an EMBL/GenBank/DDBJ whole genome shotgun (WGS) entry which is preliminary data.</text>
</comment>
<protein>
    <submittedName>
        <fullName evidence="1">Uncharacterized protein</fullName>
    </submittedName>
</protein>
<reference evidence="1 2" key="1">
    <citation type="submission" date="2017-11" db="EMBL/GenBank/DDBJ databases">
        <title>De novo assembly and phasing of dikaryotic genomes from two isolates of Puccinia coronata f. sp. avenae, the causal agent of oat crown rust.</title>
        <authorList>
            <person name="Miller M.E."/>
            <person name="Zhang Y."/>
            <person name="Omidvar V."/>
            <person name="Sperschneider J."/>
            <person name="Schwessinger B."/>
            <person name="Raley C."/>
            <person name="Palmer J.M."/>
            <person name="Garnica D."/>
            <person name="Upadhyaya N."/>
            <person name="Rathjen J."/>
            <person name="Taylor J.M."/>
            <person name="Park R.F."/>
            <person name="Dodds P.N."/>
            <person name="Hirsch C.D."/>
            <person name="Kianian S.F."/>
            <person name="Figueroa M."/>
        </authorList>
    </citation>
    <scope>NUCLEOTIDE SEQUENCE [LARGE SCALE GENOMIC DNA]</scope>
    <source>
        <strain evidence="1">12NC29</strain>
    </source>
</reference>
<evidence type="ECO:0000313" key="1">
    <source>
        <dbReference type="EMBL" id="PLW56197.1"/>
    </source>
</evidence>
<organism evidence="1 2">
    <name type="scientific">Puccinia coronata f. sp. avenae</name>
    <dbReference type="NCBI Taxonomy" id="200324"/>
    <lineage>
        <taxon>Eukaryota</taxon>
        <taxon>Fungi</taxon>
        <taxon>Dikarya</taxon>
        <taxon>Basidiomycota</taxon>
        <taxon>Pucciniomycotina</taxon>
        <taxon>Pucciniomycetes</taxon>
        <taxon>Pucciniales</taxon>
        <taxon>Pucciniaceae</taxon>
        <taxon>Puccinia</taxon>
    </lineage>
</organism>
<dbReference type="Proteomes" id="UP000235388">
    <property type="component" value="Unassembled WGS sequence"/>
</dbReference>
<dbReference type="AlphaFoldDB" id="A0A2N5W1V5"/>
<keyword evidence="2" id="KW-1185">Reference proteome</keyword>
<evidence type="ECO:0000313" key="2">
    <source>
        <dbReference type="Proteomes" id="UP000235388"/>
    </source>
</evidence>
<name>A0A2N5W1V5_9BASI</name>
<sequence length="253" mass="27840">MADMLLNFNPLTQSAVCYLAWKVASAYAAFSPAEHDWVTSILNLDPGREDPHEGMSCAEDDWVTSILNLNSYPEDPYEGSNCATSLKRKRPAEGEPLDSQTYYCSGMGSHPTNFLGYSDSGINAHPTLSPDDSGFQTVNPEDFVYPSPEKQRKIGENDYGEMSYLTILESHVHSTGDGLAGTSHGGNANSLEKSDGVISLENHIPSPVTIKPVASHVIRNTAPRNAQNRIQHDDQEQNAYDFNRKELISFQSK</sequence>
<accession>A0A2N5W1V5</accession>
<gene>
    <name evidence="1" type="ORF">PCANC_02055</name>
</gene>